<evidence type="ECO:0000256" key="2">
    <source>
        <dbReference type="SAM" id="SignalP"/>
    </source>
</evidence>
<evidence type="ECO:0000256" key="1">
    <source>
        <dbReference type="SAM" id="MobiDB-lite"/>
    </source>
</evidence>
<dbReference type="EMBL" id="JACEIK010000057">
    <property type="protein sequence ID" value="MCD7448282.1"/>
    <property type="molecule type" value="Genomic_DNA"/>
</dbReference>
<protein>
    <submittedName>
        <fullName evidence="3">Uncharacterized protein</fullName>
    </submittedName>
</protein>
<organism evidence="3 4">
    <name type="scientific">Datura stramonium</name>
    <name type="common">Jimsonweed</name>
    <name type="synonym">Common thornapple</name>
    <dbReference type="NCBI Taxonomy" id="4076"/>
    <lineage>
        <taxon>Eukaryota</taxon>
        <taxon>Viridiplantae</taxon>
        <taxon>Streptophyta</taxon>
        <taxon>Embryophyta</taxon>
        <taxon>Tracheophyta</taxon>
        <taxon>Spermatophyta</taxon>
        <taxon>Magnoliopsida</taxon>
        <taxon>eudicotyledons</taxon>
        <taxon>Gunneridae</taxon>
        <taxon>Pentapetalae</taxon>
        <taxon>asterids</taxon>
        <taxon>lamiids</taxon>
        <taxon>Solanales</taxon>
        <taxon>Solanaceae</taxon>
        <taxon>Solanoideae</taxon>
        <taxon>Datureae</taxon>
        <taxon>Datura</taxon>
    </lineage>
</organism>
<evidence type="ECO:0000313" key="3">
    <source>
        <dbReference type="EMBL" id="MCD7448282.1"/>
    </source>
</evidence>
<evidence type="ECO:0000313" key="4">
    <source>
        <dbReference type="Proteomes" id="UP000823775"/>
    </source>
</evidence>
<feature type="region of interest" description="Disordered" evidence="1">
    <location>
        <begin position="109"/>
        <end position="140"/>
    </location>
</feature>
<accession>A0ABS8RNU9</accession>
<feature type="signal peptide" evidence="2">
    <location>
        <begin position="1"/>
        <end position="23"/>
    </location>
</feature>
<dbReference type="Proteomes" id="UP000823775">
    <property type="component" value="Unassembled WGS sequence"/>
</dbReference>
<gene>
    <name evidence="3" type="ORF">HAX54_040395</name>
</gene>
<feature type="chain" id="PRO_5045561340" evidence="2">
    <location>
        <begin position="24"/>
        <end position="140"/>
    </location>
</feature>
<keyword evidence="4" id="KW-1185">Reference proteome</keyword>
<reference evidence="3 4" key="1">
    <citation type="journal article" date="2021" name="BMC Genomics">
        <title>Datura genome reveals duplications of psychoactive alkaloid biosynthetic genes and high mutation rate following tissue culture.</title>
        <authorList>
            <person name="Rajewski A."/>
            <person name="Carter-House D."/>
            <person name="Stajich J."/>
            <person name="Litt A."/>
        </authorList>
    </citation>
    <scope>NUCLEOTIDE SEQUENCE [LARGE SCALE GENOMIC DNA]</scope>
    <source>
        <strain evidence="3">AR-01</strain>
    </source>
</reference>
<name>A0ABS8RNU9_DATST</name>
<keyword evidence="2" id="KW-0732">Signal</keyword>
<comment type="caution">
    <text evidence="3">The sequence shown here is derived from an EMBL/GenBank/DDBJ whole genome shotgun (WGS) entry which is preliminary data.</text>
</comment>
<proteinExistence type="predicted"/>
<sequence length="140" mass="15918">MTRRGWRHQWSVGAVVFNCGASAVVVVRRSGEMEINRGEEIRGYGSLSRGILVEMVIEEKPQALLGKALVVVVGSLRQKMGHCNRRREKILLDLISSMAVDIRSEERLRNSERNEREIEGDEREDEEKVAARMVRRSSGL</sequence>
<feature type="compositionally biased region" description="Acidic residues" evidence="1">
    <location>
        <begin position="118"/>
        <end position="127"/>
    </location>
</feature>